<feature type="transmembrane region" description="Helical" evidence="2">
    <location>
        <begin position="1002"/>
        <end position="1020"/>
    </location>
</feature>
<feature type="domain" description="DUF4219" evidence="3">
    <location>
        <begin position="15"/>
        <end position="41"/>
    </location>
</feature>
<dbReference type="GO" id="GO:0016020">
    <property type="term" value="C:membrane"/>
    <property type="evidence" value="ECO:0007669"/>
    <property type="project" value="TreeGrafter"/>
</dbReference>
<dbReference type="AlphaFoldDB" id="W9QGN4"/>
<dbReference type="InterPro" id="IPR002110">
    <property type="entry name" value="Ankyrin_rpt"/>
</dbReference>
<dbReference type="InterPro" id="IPR036770">
    <property type="entry name" value="Ankyrin_rpt-contain_sf"/>
</dbReference>
<evidence type="ECO:0000256" key="1">
    <source>
        <dbReference type="SAM" id="MobiDB-lite"/>
    </source>
</evidence>
<dbReference type="PANTHER" id="PTHR24177:SF329">
    <property type="entry name" value="ANKYRIN REPEAT PROTEIN"/>
    <property type="match status" value="1"/>
</dbReference>
<feature type="region of interest" description="Disordered" evidence="1">
    <location>
        <begin position="731"/>
        <end position="751"/>
    </location>
</feature>
<evidence type="ECO:0000256" key="2">
    <source>
        <dbReference type="SAM" id="Phobius"/>
    </source>
</evidence>
<name>W9QGN4_9ROSA</name>
<evidence type="ECO:0000313" key="5">
    <source>
        <dbReference type="EMBL" id="EXB36946.1"/>
    </source>
</evidence>
<keyword evidence="2" id="KW-0472">Membrane</keyword>
<dbReference type="SUPFAM" id="SSF48403">
    <property type="entry name" value="Ankyrin repeat"/>
    <property type="match status" value="1"/>
</dbReference>
<dbReference type="STRING" id="981085.W9QGN4"/>
<evidence type="ECO:0000259" key="4">
    <source>
        <dbReference type="Pfam" id="PF13962"/>
    </source>
</evidence>
<feature type="domain" description="PGG" evidence="4">
    <location>
        <begin position="955"/>
        <end position="1058"/>
    </location>
</feature>
<dbReference type="Proteomes" id="UP000030645">
    <property type="component" value="Unassembled WGS sequence"/>
</dbReference>
<dbReference type="Gene3D" id="1.25.40.20">
    <property type="entry name" value="Ankyrin repeat-containing domain"/>
    <property type="match status" value="1"/>
</dbReference>
<feature type="transmembrane region" description="Helical" evidence="2">
    <location>
        <begin position="1067"/>
        <end position="1094"/>
    </location>
</feature>
<dbReference type="Pfam" id="PF12796">
    <property type="entry name" value="Ank_2"/>
    <property type="match status" value="1"/>
</dbReference>
<dbReference type="PANTHER" id="PTHR24177">
    <property type="entry name" value="CASKIN"/>
    <property type="match status" value="1"/>
</dbReference>
<keyword evidence="2" id="KW-1133">Transmembrane helix</keyword>
<keyword evidence="6" id="KW-1185">Reference proteome</keyword>
<dbReference type="Pfam" id="PF13961">
    <property type="entry name" value="DUF4219"/>
    <property type="match status" value="1"/>
</dbReference>
<feature type="transmembrane region" description="Helical" evidence="2">
    <location>
        <begin position="1032"/>
        <end position="1061"/>
    </location>
</feature>
<reference evidence="6" key="1">
    <citation type="submission" date="2013-01" db="EMBL/GenBank/DDBJ databases">
        <title>Draft Genome Sequence of a Mulberry Tree, Morus notabilis C.K. Schneid.</title>
        <authorList>
            <person name="He N."/>
            <person name="Zhao S."/>
        </authorList>
    </citation>
    <scope>NUCLEOTIDE SEQUENCE</scope>
</reference>
<feature type="transmembrane region" description="Helical" evidence="2">
    <location>
        <begin position="960"/>
        <end position="982"/>
    </location>
</feature>
<dbReference type="InterPro" id="IPR025314">
    <property type="entry name" value="DUF4219"/>
</dbReference>
<dbReference type="Pfam" id="PF13962">
    <property type="entry name" value="PGG"/>
    <property type="match status" value="2"/>
</dbReference>
<dbReference type="SMART" id="SM00248">
    <property type="entry name" value="ANK"/>
    <property type="match status" value="2"/>
</dbReference>
<feature type="transmembrane region" description="Helical" evidence="2">
    <location>
        <begin position="628"/>
        <end position="653"/>
    </location>
</feature>
<dbReference type="EMBL" id="KE343602">
    <property type="protein sequence ID" value="EXB36946.1"/>
    <property type="molecule type" value="Genomic_DNA"/>
</dbReference>
<feature type="transmembrane region" description="Helical" evidence="2">
    <location>
        <begin position="596"/>
        <end position="616"/>
    </location>
</feature>
<dbReference type="eggNOG" id="KOG0504">
    <property type="taxonomic scope" value="Eukaryota"/>
</dbReference>
<feature type="domain" description="PGG" evidence="4">
    <location>
        <begin position="588"/>
        <end position="692"/>
    </location>
</feature>
<feature type="transmembrane region" description="Helical" evidence="2">
    <location>
        <begin position="703"/>
        <end position="721"/>
    </location>
</feature>
<organism evidence="5 6">
    <name type="scientific">Morus notabilis</name>
    <dbReference type="NCBI Taxonomy" id="981085"/>
    <lineage>
        <taxon>Eukaryota</taxon>
        <taxon>Viridiplantae</taxon>
        <taxon>Streptophyta</taxon>
        <taxon>Embryophyta</taxon>
        <taxon>Tracheophyta</taxon>
        <taxon>Spermatophyta</taxon>
        <taxon>Magnoliopsida</taxon>
        <taxon>eudicotyledons</taxon>
        <taxon>Gunneridae</taxon>
        <taxon>Pentapetalae</taxon>
        <taxon>rosids</taxon>
        <taxon>fabids</taxon>
        <taxon>Rosales</taxon>
        <taxon>Moraceae</taxon>
        <taxon>Moreae</taxon>
        <taxon>Morus</taxon>
    </lineage>
</organism>
<keyword evidence="2" id="KW-0812">Transmembrane</keyword>
<sequence>MCRVIISTNVVYEVLNKYNYENWSGVVKTYLIAHDLWDVIEPAVEAAQKPQIKDHNTIEDETSEFEISAERKILKSEGYNLKEDKIKNARALHAIQISCGPDALSAIKGIFSAKDAWRILDETFKPDFFIKFTDSSDSSEEESFDGLDDKDKDGGKEFKRALEEQDWDKVKKMYTKNPGLLKGRFSSKKFSALHYAAQHSGSAGIVKDMVEKMSKEDMEIKDACGGGTALMMAIMAGSVEMVKCMMEKNPELITVEDNSLFLPVEVSLSCDDIDMICHLYYATKAYLSSRDHTDRRKHGATFISKCIKKKNLGTLGFALDLLKEDESLALTKDNTWESPLYVLACSPSLFGDGDDLAIFKRWIYKFISTKPAAPAAEIGGEQVEDPESGSDSTNMTKSGIEQIREEKLVHERSLELLFEMCKAVNIKLAAAVDRKDLKDGLVLEALFAAVERGNTKFVSKLISKVPALWMSTDEYSRDIYMHAIEWRQAKLFTHMLRHISGNLISATSCMKDKFGNNLLHVAATLCPSTKLDRVPGAALQMQREIQWFKEVQKIVYPAALEEENSLDSLTPREVFTKNHKDLMKKGERWTKETTTFSSVVSALIVTMTFAAVFTVPDLEENTNRKLRTVFIISDGISLFSSASSLFVFLGLFLSTRYEEHDFLINLPLKLMVGISSLFISIITMLIAFCAILLLLLPESWVPIILLAALTVTLFAAMPFIISTKPAAPAAESGVEQVEDPKSGSDSTNMKKSGLDSFSWRVTKLLNRLPGSEQIREKKLVHERSLELLLEMCKAVKNIKDRKELKDGLVLKALFAAVERGNIKFVSILIYMVPALWMSTDERSRDIFMLANEWRQAKLFTHMLRHVSGNLISATSCMKDKFGNNLLHVAATLCPSTKLDRVPGAALQMQREIQWFKEVQKIVHPAALEEENYLDSLTPREVFTKNHKDLMKEGERWMKETATYSSVVSALIVTLTFAAVFTVHDLEENTNKKLRRVLIISDGISLFSSTSSMFVFLGILSTRYEEDDFLKKLPLRLMVGISTLFISIITMLIAFCAIFLLLLPESWVPIPIILIAALTVTLFAAMPFSLLIIIFKSTFCKRLSLTDLKSWKKTIIAKDDD</sequence>
<proteinExistence type="predicted"/>
<gene>
    <name evidence="5" type="ORF">L484_018320</name>
</gene>
<dbReference type="InterPro" id="IPR026961">
    <property type="entry name" value="PGG_dom"/>
</dbReference>
<evidence type="ECO:0000259" key="3">
    <source>
        <dbReference type="Pfam" id="PF13961"/>
    </source>
</evidence>
<feature type="transmembrane region" description="Helical" evidence="2">
    <location>
        <begin position="673"/>
        <end position="696"/>
    </location>
</feature>
<accession>W9QGN4</accession>
<protein>
    <submittedName>
        <fullName evidence="5">Uncharacterized protein</fullName>
    </submittedName>
</protein>
<evidence type="ECO:0000313" key="6">
    <source>
        <dbReference type="Proteomes" id="UP000030645"/>
    </source>
</evidence>